<name>A0A078G7W6_BRANA</name>
<accession>A0A078G7W6</accession>
<evidence type="ECO:0000313" key="1">
    <source>
        <dbReference type="EMBL" id="CDY20738.1"/>
    </source>
</evidence>
<organism evidence="1 2">
    <name type="scientific">Brassica napus</name>
    <name type="common">Rape</name>
    <dbReference type="NCBI Taxonomy" id="3708"/>
    <lineage>
        <taxon>Eukaryota</taxon>
        <taxon>Viridiplantae</taxon>
        <taxon>Streptophyta</taxon>
        <taxon>Embryophyta</taxon>
        <taxon>Tracheophyta</taxon>
        <taxon>Spermatophyta</taxon>
        <taxon>Magnoliopsida</taxon>
        <taxon>eudicotyledons</taxon>
        <taxon>Gunneridae</taxon>
        <taxon>Pentapetalae</taxon>
        <taxon>rosids</taxon>
        <taxon>malvids</taxon>
        <taxon>Brassicales</taxon>
        <taxon>Brassicaceae</taxon>
        <taxon>Brassiceae</taxon>
        <taxon>Brassica</taxon>
    </lineage>
</organism>
<dbReference type="Gramene" id="CDY20738">
    <property type="protein sequence ID" value="CDY20738"/>
    <property type="gene ID" value="GSBRNA2T00012959001"/>
</dbReference>
<reference evidence="1 2" key="1">
    <citation type="journal article" date="2014" name="Science">
        <title>Plant genetics. Early allopolyploid evolution in the post-Neolithic Brassica napus oilseed genome.</title>
        <authorList>
            <person name="Chalhoub B."/>
            <person name="Denoeud F."/>
            <person name="Liu S."/>
            <person name="Parkin I.A."/>
            <person name="Tang H."/>
            <person name="Wang X."/>
            <person name="Chiquet J."/>
            <person name="Belcram H."/>
            <person name="Tong C."/>
            <person name="Samans B."/>
            <person name="Correa M."/>
            <person name="Da Silva C."/>
            <person name="Just J."/>
            <person name="Falentin C."/>
            <person name="Koh C.S."/>
            <person name="Le Clainche I."/>
            <person name="Bernard M."/>
            <person name="Bento P."/>
            <person name="Noel B."/>
            <person name="Labadie K."/>
            <person name="Alberti A."/>
            <person name="Charles M."/>
            <person name="Arnaud D."/>
            <person name="Guo H."/>
            <person name="Daviaud C."/>
            <person name="Alamery S."/>
            <person name="Jabbari K."/>
            <person name="Zhao M."/>
            <person name="Edger P.P."/>
            <person name="Chelaifa H."/>
            <person name="Tack D."/>
            <person name="Lassalle G."/>
            <person name="Mestiri I."/>
            <person name="Schnel N."/>
            <person name="Le Paslier M.C."/>
            <person name="Fan G."/>
            <person name="Renault V."/>
            <person name="Bayer P.E."/>
            <person name="Golicz A.A."/>
            <person name="Manoli S."/>
            <person name="Lee T.H."/>
            <person name="Thi V.H."/>
            <person name="Chalabi S."/>
            <person name="Hu Q."/>
            <person name="Fan C."/>
            <person name="Tollenaere R."/>
            <person name="Lu Y."/>
            <person name="Battail C."/>
            <person name="Shen J."/>
            <person name="Sidebottom C.H."/>
            <person name="Wang X."/>
            <person name="Canaguier A."/>
            <person name="Chauveau A."/>
            <person name="Berard A."/>
            <person name="Deniot G."/>
            <person name="Guan M."/>
            <person name="Liu Z."/>
            <person name="Sun F."/>
            <person name="Lim Y.P."/>
            <person name="Lyons E."/>
            <person name="Town C.D."/>
            <person name="Bancroft I."/>
            <person name="Wang X."/>
            <person name="Meng J."/>
            <person name="Ma J."/>
            <person name="Pires J.C."/>
            <person name="King G.J."/>
            <person name="Brunel D."/>
            <person name="Delourme R."/>
            <person name="Renard M."/>
            <person name="Aury J.M."/>
            <person name="Adams K.L."/>
            <person name="Batley J."/>
            <person name="Snowdon R.J."/>
            <person name="Tost J."/>
            <person name="Edwards D."/>
            <person name="Zhou Y."/>
            <person name="Hua W."/>
            <person name="Sharpe A.G."/>
            <person name="Paterson A.H."/>
            <person name="Guan C."/>
            <person name="Wincker P."/>
        </authorList>
    </citation>
    <scope>NUCLEOTIDE SEQUENCE [LARGE SCALE GENOMIC DNA]</scope>
    <source>
        <strain evidence="2">cv. Darmor-bzh</strain>
    </source>
</reference>
<dbReference type="Proteomes" id="UP000028999">
    <property type="component" value="Unassembled WGS sequence"/>
</dbReference>
<protein>
    <submittedName>
        <fullName evidence="1">BnaA02g08780D protein</fullName>
    </submittedName>
</protein>
<sequence>MAMRDLVNGGAACAELSPMPYLAPLPKLSRKG</sequence>
<proteinExistence type="predicted"/>
<gene>
    <name evidence="1" type="primary">BnaA02g08780D</name>
    <name evidence="1" type="ORF">GSBRNA2T00012959001</name>
</gene>
<evidence type="ECO:0000313" key="2">
    <source>
        <dbReference type="Proteomes" id="UP000028999"/>
    </source>
</evidence>
<dbReference type="PaxDb" id="3708-A0A078G7W6"/>
<dbReference type="AlphaFoldDB" id="A0A078G7W6"/>
<keyword evidence="2" id="KW-1185">Reference proteome</keyword>
<dbReference type="EMBL" id="LK032111">
    <property type="protein sequence ID" value="CDY20738.1"/>
    <property type="molecule type" value="Genomic_DNA"/>
</dbReference>